<dbReference type="KEGG" id="sphj:BSL82_13305"/>
<dbReference type="AlphaFoldDB" id="A0A1L3ZX01"/>
<organism evidence="1 2">
    <name type="scientific">Tardibacter chloracetimidivorans</name>
    <dbReference type="NCBI Taxonomy" id="1921510"/>
    <lineage>
        <taxon>Bacteria</taxon>
        <taxon>Pseudomonadati</taxon>
        <taxon>Pseudomonadota</taxon>
        <taxon>Alphaproteobacteria</taxon>
        <taxon>Sphingomonadales</taxon>
        <taxon>Sphingomonadaceae</taxon>
        <taxon>Tardibacter</taxon>
    </lineage>
</organism>
<proteinExistence type="predicted"/>
<reference evidence="2" key="1">
    <citation type="submission" date="2016-11" db="EMBL/GenBank/DDBJ databases">
        <title>Complete Genome Sequence of alachlor-degrading Sphingomonas sp. strain JJ-A5.</title>
        <authorList>
            <person name="Lee H."/>
            <person name="Ka J.-O."/>
        </authorList>
    </citation>
    <scope>NUCLEOTIDE SEQUENCE [LARGE SCALE GENOMIC DNA]</scope>
    <source>
        <strain evidence="2">JJ-A5</strain>
    </source>
</reference>
<protein>
    <submittedName>
        <fullName evidence="1">Uncharacterized protein</fullName>
    </submittedName>
</protein>
<evidence type="ECO:0000313" key="2">
    <source>
        <dbReference type="Proteomes" id="UP000182063"/>
    </source>
</evidence>
<gene>
    <name evidence="1" type="ORF">BSL82_13305</name>
</gene>
<dbReference type="EMBL" id="CP018221">
    <property type="protein sequence ID" value="API60157.1"/>
    <property type="molecule type" value="Genomic_DNA"/>
</dbReference>
<evidence type="ECO:0000313" key="1">
    <source>
        <dbReference type="EMBL" id="API60157.1"/>
    </source>
</evidence>
<name>A0A1L3ZX01_9SPHN</name>
<accession>A0A1L3ZX01</accession>
<keyword evidence="2" id="KW-1185">Reference proteome</keyword>
<sequence length="104" mass="11652">MGVPSSRLFRNRKLFELTVDRLLGGRIRADGAAAIDLWCALANIEWIAPDGDIVSYSQRAAGEMVAWIREEGDYIDWYCSGVGGQVASWIETALAEEGWTWRLM</sequence>
<dbReference type="Proteomes" id="UP000182063">
    <property type="component" value="Chromosome"/>
</dbReference>